<dbReference type="Proteomes" id="UP000095606">
    <property type="component" value="Unassembled WGS sequence"/>
</dbReference>
<dbReference type="EMBL" id="CZAE01000021">
    <property type="protein sequence ID" value="CUP95183.1"/>
    <property type="molecule type" value="Genomic_DNA"/>
</dbReference>
<proteinExistence type="predicted"/>
<reference evidence="1 2" key="1">
    <citation type="submission" date="2015-09" db="EMBL/GenBank/DDBJ databases">
        <authorList>
            <consortium name="Pathogen Informatics"/>
        </authorList>
    </citation>
    <scope>NUCLEOTIDE SEQUENCE [LARGE SCALE GENOMIC DNA]</scope>
    <source>
        <strain evidence="1 2">2789STDY5834846</strain>
    </source>
</reference>
<evidence type="ECO:0000313" key="2">
    <source>
        <dbReference type="Proteomes" id="UP000095606"/>
    </source>
</evidence>
<accession>A0A174SBQ5</accession>
<dbReference type="AlphaFoldDB" id="A0A174SBQ5"/>
<evidence type="ECO:0008006" key="3">
    <source>
        <dbReference type="Google" id="ProtNLM"/>
    </source>
</evidence>
<name>A0A174SBQ5_9BACE</name>
<protein>
    <recommendedName>
        <fullName evidence="3">FrrB</fullName>
    </recommendedName>
</protein>
<gene>
    <name evidence="1" type="ORF">ERS852461_03814</name>
</gene>
<sequence>MPPVNNKTLTRKQQDHKMKKQLLLIAILFCAVYTQAQEVFVNADFVSSYIWRGMDSGNASVQPSLGFNWKGLTVYAWGSTEFRHKNNEIDLSLEYEYKNLTLYANNYFTQTEDEPFKYFNYKAHSTGHTFEAGAGYMLCEKFPLSVSWYTTFAGNDYRENGKRAWSSYCELSYPFHIKGVDFALEAGFTPWEGMYSDKFNVVNAGLSASKELKITSTFSLPVFGKLIANPYEEQLYFVVGFSL</sequence>
<evidence type="ECO:0000313" key="1">
    <source>
        <dbReference type="EMBL" id="CUP95183.1"/>
    </source>
</evidence>
<organism evidence="1 2">
    <name type="scientific">Bacteroides faecis</name>
    <dbReference type="NCBI Taxonomy" id="674529"/>
    <lineage>
        <taxon>Bacteria</taxon>
        <taxon>Pseudomonadati</taxon>
        <taxon>Bacteroidota</taxon>
        <taxon>Bacteroidia</taxon>
        <taxon>Bacteroidales</taxon>
        <taxon>Bacteroidaceae</taxon>
        <taxon>Bacteroides</taxon>
    </lineage>
</organism>